<feature type="domain" description="Metalloenzyme" evidence="1">
    <location>
        <begin position="3"/>
        <end position="80"/>
    </location>
</feature>
<comment type="caution">
    <text evidence="2">The sequence shown here is derived from an EMBL/GenBank/DDBJ whole genome shotgun (WGS) entry which is preliminary data.</text>
</comment>
<dbReference type="AlphaFoldDB" id="A0A432GS52"/>
<dbReference type="GO" id="GO:0006007">
    <property type="term" value="P:glucose catabolic process"/>
    <property type="evidence" value="ECO:0007669"/>
    <property type="project" value="InterPro"/>
</dbReference>
<dbReference type="GO" id="GO:0030145">
    <property type="term" value="F:manganese ion binding"/>
    <property type="evidence" value="ECO:0007669"/>
    <property type="project" value="TreeGrafter"/>
</dbReference>
<dbReference type="GO" id="GO:0004619">
    <property type="term" value="F:phosphoglycerate mutase activity"/>
    <property type="evidence" value="ECO:0007669"/>
    <property type="project" value="InterPro"/>
</dbReference>
<proteinExistence type="predicted"/>
<feature type="non-terminal residue" evidence="2">
    <location>
        <position position="1"/>
    </location>
</feature>
<dbReference type="SUPFAM" id="SSF53649">
    <property type="entry name" value="Alkaline phosphatase-like"/>
    <property type="match status" value="1"/>
</dbReference>
<dbReference type="PANTHER" id="PTHR31637:SF0">
    <property type="entry name" value="2,3-BISPHOSPHOGLYCERATE-INDEPENDENT PHOSPHOGLYCERATE MUTASE"/>
    <property type="match status" value="1"/>
</dbReference>
<dbReference type="Pfam" id="PF01676">
    <property type="entry name" value="Metalloenzyme"/>
    <property type="match status" value="1"/>
</dbReference>
<dbReference type="Gene3D" id="3.40.720.10">
    <property type="entry name" value="Alkaline Phosphatase, subunit A"/>
    <property type="match status" value="1"/>
</dbReference>
<dbReference type="InterPro" id="IPR017850">
    <property type="entry name" value="Alkaline_phosphatase_core_sf"/>
</dbReference>
<protein>
    <submittedName>
        <fullName evidence="2">2,3-bisphosphoglycerate-independent phosphoglycerate mutase</fullName>
    </submittedName>
</protein>
<reference evidence="2 3" key="1">
    <citation type="submission" date="2018-06" db="EMBL/GenBank/DDBJ databases">
        <title>Combined omics and stable isotope probing to characterize newly discovered Mariana Back-Arc vent microbial communities.</title>
        <authorList>
            <person name="Trembath-Reichert E."/>
            <person name="Huber J.A."/>
        </authorList>
    </citation>
    <scope>NUCLEOTIDE SEQUENCE [LARGE SCALE GENOMIC DNA]</scope>
    <source>
        <strain evidence="2">MAG 54</strain>
    </source>
</reference>
<dbReference type="InterPro" id="IPR006124">
    <property type="entry name" value="Metalloenzyme"/>
</dbReference>
<evidence type="ECO:0000259" key="1">
    <source>
        <dbReference type="Pfam" id="PF01676"/>
    </source>
</evidence>
<gene>
    <name evidence="2" type="ORF">DSY95_03735</name>
</gene>
<organism evidence="2 3">
    <name type="scientific">SAR324 cluster bacterium</name>
    <dbReference type="NCBI Taxonomy" id="2024889"/>
    <lineage>
        <taxon>Bacteria</taxon>
        <taxon>Deltaproteobacteria</taxon>
        <taxon>SAR324 cluster</taxon>
    </lineage>
</organism>
<dbReference type="EMBL" id="QNZJ01000162">
    <property type="protein sequence ID" value="RTZ86360.1"/>
    <property type="molecule type" value="Genomic_DNA"/>
</dbReference>
<accession>A0A432GS52</accession>
<dbReference type="InterPro" id="IPR005995">
    <property type="entry name" value="Pgm_bpd_ind"/>
</dbReference>
<dbReference type="PANTHER" id="PTHR31637">
    <property type="entry name" value="2,3-BISPHOSPHOGLYCERATE-INDEPENDENT PHOSPHOGLYCERATE MUTASE"/>
    <property type="match status" value="1"/>
</dbReference>
<name>A0A432GS52_9DELT</name>
<evidence type="ECO:0000313" key="2">
    <source>
        <dbReference type="EMBL" id="RTZ86360.1"/>
    </source>
</evidence>
<evidence type="ECO:0000313" key="3">
    <source>
        <dbReference type="Proteomes" id="UP000287719"/>
    </source>
</evidence>
<dbReference type="Proteomes" id="UP000287719">
    <property type="component" value="Unassembled WGS sequence"/>
</dbReference>
<sequence>VRAIDAVNGLLVVTADHGNADEMLISNQNGTLEISTKHSLNPVPFLIYDPLYNGDYRLKPFGQDYNNNLSNIAATNFLLLGQAVPDDLAPSLFAD</sequence>